<accession>A0ABR2CFX9</accession>
<dbReference type="PANTHER" id="PTHR34269:SF11">
    <property type="entry name" value="B3 DOMAIN PROTEIN"/>
    <property type="match status" value="1"/>
</dbReference>
<keyword evidence="2" id="KW-0805">Transcription regulation</keyword>
<proteinExistence type="predicted"/>
<comment type="caution">
    <text evidence="6">The sequence shown here is derived from an EMBL/GenBank/DDBJ whole genome shotgun (WGS) entry which is preliminary data.</text>
</comment>
<dbReference type="InterPro" id="IPR051442">
    <property type="entry name" value="B3_domain"/>
</dbReference>
<dbReference type="PANTHER" id="PTHR34269">
    <property type="entry name" value="TRANSCRIPTION FACTOR B3-DOMAIN FAMILY-RELATED"/>
    <property type="match status" value="1"/>
</dbReference>
<protein>
    <recommendedName>
        <fullName evidence="8">B3 domain-containing protein</fullName>
    </recommendedName>
</protein>
<evidence type="ECO:0000256" key="4">
    <source>
        <dbReference type="ARBA" id="ARBA00023163"/>
    </source>
</evidence>
<evidence type="ECO:0000256" key="2">
    <source>
        <dbReference type="ARBA" id="ARBA00023015"/>
    </source>
</evidence>
<gene>
    <name evidence="6" type="ORF">V6N12_017573</name>
</gene>
<sequence length="410" mass="46150">MVMEDGQLRAFDFMGVAGDNIRAREINPYHEESDVSLDLSLSLNNKSSSATTDKGKRREIHCKKLECCMEKSDGAFLLEWSDAGTDDRVSLQLSLSSDNTSTGTSKTDKGKLEEIHRKKSEGTTMSCMEMISSGAFSSEWSDSGTDGGISLQLSLSGDITSTGTSRTDKGKQVIVYKESVPNMMCMEKNGGALSQEPADKWLELSLGVNRSWGFEIGECSYRRNLNKSCCSIKKDFERGLTLALSPGFASHNKRKARENPKHCVTVYKRKKVELETETVPMGVPDQLRNGNGPGAGHDPWCIRKRLTKSDLSDMSRLLLAWELVESHILPHWDEDRKAQIRKGLQVRVHDCDTNSEHAMVFKRWDNGAHVLINKWIPQFVKRRNLKLNDEIGLHWDIQNSRFNFCVLNRA</sequence>
<evidence type="ECO:0000313" key="7">
    <source>
        <dbReference type="Proteomes" id="UP001472677"/>
    </source>
</evidence>
<dbReference type="CDD" id="cd10017">
    <property type="entry name" value="B3_DNA"/>
    <property type="match status" value="1"/>
</dbReference>
<evidence type="ECO:0000256" key="1">
    <source>
        <dbReference type="ARBA" id="ARBA00004123"/>
    </source>
</evidence>
<dbReference type="InterPro" id="IPR003340">
    <property type="entry name" value="B3_DNA-bd"/>
</dbReference>
<reference evidence="6 7" key="1">
    <citation type="journal article" date="2024" name="G3 (Bethesda)">
        <title>Genome assembly of Hibiscus sabdariffa L. provides insights into metabolisms of medicinal natural products.</title>
        <authorList>
            <person name="Kim T."/>
        </authorList>
    </citation>
    <scope>NUCLEOTIDE SEQUENCE [LARGE SCALE GENOMIC DNA]</scope>
    <source>
        <strain evidence="6">TK-2024</strain>
        <tissue evidence="6">Old leaves</tissue>
    </source>
</reference>
<keyword evidence="4" id="KW-0804">Transcription</keyword>
<keyword evidence="3" id="KW-0238">DNA-binding</keyword>
<organism evidence="6 7">
    <name type="scientific">Hibiscus sabdariffa</name>
    <name type="common">roselle</name>
    <dbReference type="NCBI Taxonomy" id="183260"/>
    <lineage>
        <taxon>Eukaryota</taxon>
        <taxon>Viridiplantae</taxon>
        <taxon>Streptophyta</taxon>
        <taxon>Embryophyta</taxon>
        <taxon>Tracheophyta</taxon>
        <taxon>Spermatophyta</taxon>
        <taxon>Magnoliopsida</taxon>
        <taxon>eudicotyledons</taxon>
        <taxon>Gunneridae</taxon>
        <taxon>Pentapetalae</taxon>
        <taxon>rosids</taxon>
        <taxon>malvids</taxon>
        <taxon>Malvales</taxon>
        <taxon>Malvaceae</taxon>
        <taxon>Malvoideae</taxon>
        <taxon>Hibiscus</taxon>
    </lineage>
</organism>
<evidence type="ECO:0008006" key="8">
    <source>
        <dbReference type="Google" id="ProtNLM"/>
    </source>
</evidence>
<comment type="subcellular location">
    <subcellularLocation>
        <location evidence="1">Nucleus</location>
    </subcellularLocation>
</comment>
<evidence type="ECO:0000313" key="6">
    <source>
        <dbReference type="EMBL" id="KAK8518425.1"/>
    </source>
</evidence>
<name>A0ABR2CFX9_9ROSI</name>
<dbReference type="Proteomes" id="UP001472677">
    <property type="component" value="Unassembled WGS sequence"/>
</dbReference>
<evidence type="ECO:0000256" key="3">
    <source>
        <dbReference type="ARBA" id="ARBA00023125"/>
    </source>
</evidence>
<keyword evidence="5" id="KW-0539">Nucleus</keyword>
<dbReference type="Gene3D" id="2.40.330.10">
    <property type="entry name" value="DNA-binding pseudobarrel domain"/>
    <property type="match status" value="1"/>
</dbReference>
<dbReference type="InterPro" id="IPR015300">
    <property type="entry name" value="DNA-bd_pseudobarrel_sf"/>
</dbReference>
<dbReference type="SUPFAM" id="SSF101936">
    <property type="entry name" value="DNA-binding pseudobarrel domain"/>
    <property type="match status" value="1"/>
</dbReference>
<keyword evidence="7" id="KW-1185">Reference proteome</keyword>
<dbReference type="EMBL" id="JBBPBM010000053">
    <property type="protein sequence ID" value="KAK8518425.1"/>
    <property type="molecule type" value="Genomic_DNA"/>
</dbReference>
<evidence type="ECO:0000256" key="5">
    <source>
        <dbReference type="ARBA" id="ARBA00023242"/>
    </source>
</evidence>